<feature type="region of interest" description="Disordered" evidence="2">
    <location>
        <begin position="292"/>
        <end position="315"/>
    </location>
</feature>
<feature type="region of interest" description="Disordered" evidence="2">
    <location>
        <begin position="108"/>
        <end position="129"/>
    </location>
</feature>
<feature type="compositionally biased region" description="Polar residues" evidence="2">
    <location>
        <begin position="46"/>
        <end position="55"/>
    </location>
</feature>
<reference evidence="3" key="1">
    <citation type="submission" date="2022-11" db="EMBL/GenBank/DDBJ databases">
        <authorList>
            <person name="Petersen C."/>
        </authorList>
    </citation>
    <scope>NUCLEOTIDE SEQUENCE</scope>
    <source>
        <strain evidence="3">IBT 30761</strain>
    </source>
</reference>
<dbReference type="EMBL" id="JAPQKI010000011">
    <property type="protein sequence ID" value="KAJ5082881.1"/>
    <property type="molecule type" value="Genomic_DNA"/>
</dbReference>
<reference evidence="3" key="2">
    <citation type="journal article" date="2023" name="IMA Fungus">
        <title>Comparative genomic study of the Penicillium genus elucidates a diverse pangenome and 15 lateral gene transfer events.</title>
        <authorList>
            <person name="Petersen C."/>
            <person name="Sorensen T."/>
            <person name="Nielsen M.R."/>
            <person name="Sondergaard T.E."/>
            <person name="Sorensen J.L."/>
            <person name="Fitzpatrick D.A."/>
            <person name="Frisvad J.C."/>
            <person name="Nielsen K.L."/>
        </authorList>
    </citation>
    <scope>NUCLEOTIDE SEQUENCE</scope>
    <source>
        <strain evidence="3">IBT 30761</strain>
    </source>
</reference>
<dbReference type="RefSeq" id="XP_056469403.1">
    <property type="nucleotide sequence ID" value="XM_056624415.1"/>
</dbReference>
<protein>
    <submittedName>
        <fullName evidence="3">Uncharacterized protein</fullName>
    </submittedName>
</protein>
<feature type="region of interest" description="Disordered" evidence="2">
    <location>
        <begin position="1"/>
        <end position="59"/>
    </location>
</feature>
<dbReference type="Proteomes" id="UP001149074">
    <property type="component" value="Unassembled WGS sequence"/>
</dbReference>
<feature type="coiled-coil region" evidence="1">
    <location>
        <begin position="154"/>
        <end position="213"/>
    </location>
</feature>
<feature type="compositionally biased region" description="Basic and acidic residues" evidence="2">
    <location>
        <begin position="9"/>
        <end position="31"/>
    </location>
</feature>
<name>A0A9W9EJA7_9EURO</name>
<evidence type="ECO:0000313" key="4">
    <source>
        <dbReference type="Proteomes" id="UP001149074"/>
    </source>
</evidence>
<proteinExistence type="predicted"/>
<sequence length="315" mass="35850">MISYSSRTIHRDADHHEPPPVQHDTLDDRDQTGLTTAAHEAERTEPGSTAVTVQTPWPKRLEELARHAVTSPSRDLDRETAQSIHHHLDALAGILGHPPRVLAQAVERSHSRSVRSELVGSDVSGTKEPIQEEPVPAKLDETDRINKSEIVDQLQLLLNEVTALNGEVEKRRKESNEIRELFEERCRGLTRTVAELEDEVLELQGDLVEDSIELEGIQGTIRGLQDWIYGMREAQKMPRIAKERSRLKARRRWGGRGSSEDRVETDGEVMLDGLTAWMRGWKDVEEGFQMRSRARQTRREQRQGHLARSRKKGAD</sequence>
<keyword evidence="4" id="KW-1185">Reference proteome</keyword>
<gene>
    <name evidence="3" type="ORF">N7532_011924</name>
</gene>
<feature type="compositionally biased region" description="Basic residues" evidence="2">
    <location>
        <begin position="305"/>
        <end position="315"/>
    </location>
</feature>
<dbReference type="GeneID" id="81363394"/>
<comment type="caution">
    <text evidence="3">The sequence shown here is derived from an EMBL/GenBank/DDBJ whole genome shotgun (WGS) entry which is preliminary data.</text>
</comment>
<dbReference type="AlphaFoldDB" id="A0A9W9EJA7"/>
<organism evidence="3 4">
    <name type="scientific">Penicillium argentinense</name>
    <dbReference type="NCBI Taxonomy" id="1131581"/>
    <lineage>
        <taxon>Eukaryota</taxon>
        <taxon>Fungi</taxon>
        <taxon>Dikarya</taxon>
        <taxon>Ascomycota</taxon>
        <taxon>Pezizomycotina</taxon>
        <taxon>Eurotiomycetes</taxon>
        <taxon>Eurotiomycetidae</taxon>
        <taxon>Eurotiales</taxon>
        <taxon>Aspergillaceae</taxon>
        <taxon>Penicillium</taxon>
    </lineage>
</organism>
<dbReference type="OrthoDB" id="4448936at2759"/>
<evidence type="ECO:0000256" key="1">
    <source>
        <dbReference type="SAM" id="Coils"/>
    </source>
</evidence>
<evidence type="ECO:0000313" key="3">
    <source>
        <dbReference type="EMBL" id="KAJ5082881.1"/>
    </source>
</evidence>
<keyword evidence="1" id="KW-0175">Coiled coil</keyword>
<accession>A0A9W9EJA7</accession>
<evidence type="ECO:0000256" key="2">
    <source>
        <dbReference type="SAM" id="MobiDB-lite"/>
    </source>
</evidence>